<dbReference type="RefSeq" id="WP_098454107.1">
    <property type="nucleotide sequence ID" value="NZ_PDJG01000001.1"/>
</dbReference>
<evidence type="ECO:0000256" key="6">
    <source>
        <dbReference type="ARBA" id="ARBA00022552"/>
    </source>
</evidence>
<protein>
    <recommendedName>
        <fullName evidence="4 12">Ribosomal RNA small subunit methyltransferase E</fullName>
        <ecNumber evidence="3 12">2.1.1.193</ecNumber>
    </recommendedName>
</protein>
<accession>A0A2A9E3L3</accession>
<evidence type="ECO:0000256" key="3">
    <source>
        <dbReference type="ARBA" id="ARBA00012328"/>
    </source>
</evidence>
<dbReference type="GO" id="GO:0005737">
    <property type="term" value="C:cytoplasm"/>
    <property type="evidence" value="ECO:0007669"/>
    <property type="project" value="UniProtKB-SubCell"/>
</dbReference>
<evidence type="ECO:0000313" key="14">
    <source>
        <dbReference type="EMBL" id="PFG32790.1"/>
    </source>
</evidence>
<dbReference type="Gene3D" id="3.40.1280.10">
    <property type="match status" value="1"/>
</dbReference>
<dbReference type="EMBL" id="PDJG01000001">
    <property type="protein sequence ID" value="PFG32790.1"/>
    <property type="molecule type" value="Genomic_DNA"/>
</dbReference>
<dbReference type="CDD" id="cd18084">
    <property type="entry name" value="RsmE-like"/>
    <property type="match status" value="1"/>
</dbReference>
<dbReference type="InterPro" id="IPR006700">
    <property type="entry name" value="RsmE"/>
</dbReference>
<dbReference type="OrthoDB" id="9808126at2"/>
<dbReference type="Proteomes" id="UP000225548">
    <property type="component" value="Unassembled WGS sequence"/>
</dbReference>
<evidence type="ECO:0000256" key="5">
    <source>
        <dbReference type="ARBA" id="ARBA00022490"/>
    </source>
</evidence>
<dbReference type="NCBIfam" id="NF008693">
    <property type="entry name" value="PRK11713.2-3"/>
    <property type="match status" value="1"/>
</dbReference>
<dbReference type="NCBIfam" id="TIGR00046">
    <property type="entry name" value="RsmE family RNA methyltransferase"/>
    <property type="match status" value="1"/>
</dbReference>
<keyword evidence="7 12" id="KW-0489">Methyltransferase</keyword>
<dbReference type="SUPFAM" id="SSF75217">
    <property type="entry name" value="alpha/beta knot"/>
    <property type="match status" value="1"/>
</dbReference>
<dbReference type="SUPFAM" id="SSF88697">
    <property type="entry name" value="PUA domain-like"/>
    <property type="match status" value="1"/>
</dbReference>
<comment type="caution">
    <text evidence="14">The sequence shown here is derived from an EMBL/GenBank/DDBJ whole genome shotgun (WGS) entry which is preliminary data.</text>
</comment>
<evidence type="ECO:0000256" key="7">
    <source>
        <dbReference type="ARBA" id="ARBA00022603"/>
    </source>
</evidence>
<evidence type="ECO:0000256" key="8">
    <source>
        <dbReference type="ARBA" id="ARBA00022679"/>
    </source>
</evidence>
<dbReference type="GO" id="GO:0070475">
    <property type="term" value="P:rRNA base methylation"/>
    <property type="evidence" value="ECO:0007669"/>
    <property type="project" value="TreeGrafter"/>
</dbReference>
<dbReference type="InterPro" id="IPR046886">
    <property type="entry name" value="RsmE_MTase_dom"/>
</dbReference>
<dbReference type="PANTHER" id="PTHR30027:SF3">
    <property type="entry name" value="16S RRNA (URACIL(1498)-N(3))-METHYLTRANSFERASE"/>
    <property type="match status" value="1"/>
</dbReference>
<organism evidence="14 15">
    <name type="scientific">Sanguibacter antarcticus</name>
    <dbReference type="NCBI Taxonomy" id="372484"/>
    <lineage>
        <taxon>Bacteria</taxon>
        <taxon>Bacillati</taxon>
        <taxon>Actinomycetota</taxon>
        <taxon>Actinomycetes</taxon>
        <taxon>Micrococcales</taxon>
        <taxon>Sanguibacteraceae</taxon>
        <taxon>Sanguibacter</taxon>
    </lineage>
</organism>
<comment type="similarity">
    <text evidence="2 12">Belongs to the RNA methyltransferase RsmE family.</text>
</comment>
<dbReference type="GO" id="GO:0070042">
    <property type="term" value="F:rRNA (uridine-N3-)-methyltransferase activity"/>
    <property type="evidence" value="ECO:0007669"/>
    <property type="project" value="TreeGrafter"/>
</dbReference>
<dbReference type="InterPro" id="IPR029028">
    <property type="entry name" value="Alpha/beta_knot_MTases"/>
</dbReference>
<comment type="function">
    <text evidence="10 12">Specifically methylates the N3 position of the uracil ring of uridine 1498 (m3U1498) in 16S rRNA. Acts on the fully assembled 30S ribosomal subunit.</text>
</comment>
<dbReference type="InterPro" id="IPR015947">
    <property type="entry name" value="PUA-like_sf"/>
</dbReference>
<evidence type="ECO:0000256" key="11">
    <source>
        <dbReference type="ARBA" id="ARBA00047944"/>
    </source>
</evidence>
<proteinExistence type="inferred from homology"/>
<dbReference type="Pfam" id="PF04452">
    <property type="entry name" value="Methyltrans_RNA"/>
    <property type="match status" value="1"/>
</dbReference>
<evidence type="ECO:0000256" key="9">
    <source>
        <dbReference type="ARBA" id="ARBA00022691"/>
    </source>
</evidence>
<keyword evidence="15" id="KW-1185">Reference proteome</keyword>
<dbReference type="AlphaFoldDB" id="A0A2A9E3L3"/>
<dbReference type="Gene3D" id="2.40.240.20">
    <property type="entry name" value="Hypothetical PUA domain-like, domain 1"/>
    <property type="match status" value="1"/>
</dbReference>
<evidence type="ECO:0000256" key="10">
    <source>
        <dbReference type="ARBA" id="ARBA00025699"/>
    </source>
</evidence>
<dbReference type="PANTHER" id="PTHR30027">
    <property type="entry name" value="RIBOSOMAL RNA SMALL SUBUNIT METHYLTRANSFERASE E"/>
    <property type="match status" value="1"/>
</dbReference>
<keyword evidence="5 12" id="KW-0963">Cytoplasm</keyword>
<keyword evidence="9 12" id="KW-0949">S-adenosyl-L-methionine</keyword>
<dbReference type="PIRSF" id="PIRSF015601">
    <property type="entry name" value="MTase_slr0722"/>
    <property type="match status" value="1"/>
</dbReference>
<comment type="subcellular location">
    <subcellularLocation>
        <location evidence="1 12">Cytoplasm</location>
    </subcellularLocation>
</comment>
<evidence type="ECO:0000256" key="4">
    <source>
        <dbReference type="ARBA" id="ARBA00013673"/>
    </source>
</evidence>
<reference evidence="14 15" key="1">
    <citation type="submission" date="2017-10" db="EMBL/GenBank/DDBJ databases">
        <title>Sequencing the genomes of 1000 actinobacteria strains.</title>
        <authorList>
            <person name="Klenk H.-P."/>
        </authorList>
    </citation>
    <scope>NUCLEOTIDE SEQUENCE [LARGE SCALE GENOMIC DNA]</scope>
    <source>
        <strain evidence="14 15">DSM 18966</strain>
    </source>
</reference>
<evidence type="ECO:0000256" key="12">
    <source>
        <dbReference type="PIRNR" id="PIRNR015601"/>
    </source>
</evidence>
<feature type="domain" description="Ribosomal RNA small subunit methyltransferase E methyltransferase" evidence="13">
    <location>
        <begin position="81"/>
        <end position="269"/>
    </location>
</feature>
<dbReference type="EC" id="2.1.1.193" evidence="3 12"/>
<gene>
    <name evidence="14" type="ORF">ATL42_0638</name>
</gene>
<evidence type="ECO:0000259" key="13">
    <source>
        <dbReference type="Pfam" id="PF04452"/>
    </source>
</evidence>
<keyword evidence="6 12" id="KW-0698">rRNA processing</keyword>
<comment type="catalytic activity">
    <reaction evidence="11 12">
        <text>uridine(1498) in 16S rRNA + S-adenosyl-L-methionine = N(3)-methyluridine(1498) in 16S rRNA + S-adenosyl-L-homocysteine + H(+)</text>
        <dbReference type="Rhea" id="RHEA:42920"/>
        <dbReference type="Rhea" id="RHEA-COMP:10283"/>
        <dbReference type="Rhea" id="RHEA-COMP:10284"/>
        <dbReference type="ChEBI" id="CHEBI:15378"/>
        <dbReference type="ChEBI" id="CHEBI:57856"/>
        <dbReference type="ChEBI" id="CHEBI:59789"/>
        <dbReference type="ChEBI" id="CHEBI:65315"/>
        <dbReference type="ChEBI" id="CHEBI:74502"/>
        <dbReference type="EC" id="2.1.1.193"/>
    </reaction>
</comment>
<evidence type="ECO:0000256" key="1">
    <source>
        <dbReference type="ARBA" id="ARBA00004496"/>
    </source>
</evidence>
<keyword evidence="8 12" id="KW-0808">Transferase</keyword>
<evidence type="ECO:0000313" key="15">
    <source>
        <dbReference type="Proteomes" id="UP000225548"/>
    </source>
</evidence>
<dbReference type="InterPro" id="IPR029026">
    <property type="entry name" value="tRNA_m1G_MTases_N"/>
</dbReference>
<name>A0A2A9E3L3_9MICO</name>
<evidence type="ECO:0000256" key="2">
    <source>
        <dbReference type="ARBA" id="ARBA00005528"/>
    </source>
</evidence>
<sequence length="277" mass="29025">MSAPVFLAEPGALSSCEPGSTFVLDGDEGRHAGVVQRRGPGERIDVVDGAGVRLRCVIASVQSSTLDLVVEDVVHEPADGVEIVLVQALAKGDRDEMAVEAATEVGVDAILPWQAERSVVVWRGDRAAKSRARWVGVVRAATKQARRAVMPRVGLVVDAAGLVTAVERVRAGGGTTLVLHEEATRPLAEVELPATRAVAASGEMRAAPDVHDGDGPDERVREVMLVVGPEGGISDRELARLVDAGAVPVRLGPHVLRTSTAGPVAAALVAQRLGRWR</sequence>